<dbReference type="InterPro" id="IPR007627">
    <property type="entry name" value="RNA_pol_sigma70_r2"/>
</dbReference>
<dbReference type="AlphaFoldDB" id="A0A3E0K5H9"/>
<keyword evidence="3" id="KW-0731">Sigma factor</keyword>
<dbReference type="Gene3D" id="1.10.1740.10">
    <property type="match status" value="1"/>
</dbReference>
<proteinExistence type="inferred from homology"/>
<dbReference type="InterPro" id="IPR013325">
    <property type="entry name" value="RNA_pol_sigma_r2"/>
</dbReference>
<keyword evidence="2" id="KW-0805">Transcription regulation</keyword>
<accession>A0A3E0K5H9</accession>
<evidence type="ECO:0000313" key="9">
    <source>
        <dbReference type="Proteomes" id="UP000257014"/>
    </source>
</evidence>
<dbReference type="EMBL" id="QEWE01000014">
    <property type="protein sequence ID" value="REJ29347.1"/>
    <property type="molecule type" value="Genomic_DNA"/>
</dbReference>
<comment type="caution">
    <text evidence="8">The sequence shown here is derived from an EMBL/GenBank/DDBJ whole genome shotgun (WGS) entry which is preliminary data.</text>
</comment>
<evidence type="ECO:0000256" key="5">
    <source>
        <dbReference type="ARBA" id="ARBA00023163"/>
    </source>
</evidence>
<dbReference type="PANTHER" id="PTHR43133:SF8">
    <property type="entry name" value="RNA POLYMERASE SIGMA FACTOR HI_1459-RELATED"/>
    <property type="match status" value="1"/>
</dbReference>
<evidence type="ECO:0008006" key="10">
    <source>
        <dbReference type="Google" id="ProtNLM"/>
    </source>
</evidence>
<evidence type="ECO:0000259" key="6">
    <source>
        <dbReference type="Pfam" id="PF04542"/>
    </source>
</evidence>
<evidence type="ECO:0000256" key="2">
    <source>
        <dbReference type="ARBA" id="ARBA00023015"/>
    </source>
</evidence>
<dbReference type="Pfam" id="PF08281">
    <property type="entry name" value="Sigma70_r4_2"/>
    <property type="match status" value="1"/>
</dbReference>
<dbReference type="PANTHER" id="PTHR43133">
    <property type="entry name" value="RNA POLYMERASE ECF-TYPE SIGMA FACTO"/>
    <property type="match status" value="1"/>
</dbReference>
<dbReference type="InterPro" id="IPR014284">
    <property type="entry name" value="RNA_pol_sigma-70_dom"/>
</dbReference>
<dbReference type="SUPFAM" id="SSF88659">
    <property type="entry name" value="Sigma3 and sigma4 domains of RNA polymerase sigma factors"/>
    <property type="match status" value="1"/>
</dbReference>
<dbReference type="GO" id="GO:0016987">
    <property type="term" value="F:sigma factor activity"/>
    <property type="evidence" value="ECO:0007669"/>
    <property type="project" value="UniProtKB-KW"/>
</dbReference>
<keyword evidence="5" id="KW-0804">Transcription</keyword>
<evidence type="ECO:0000256" key="4">
    <source>
        <dbReference type="ARBA" id="ARBA00023125"/>
    </source>
</evidence>
<evidence type="ECO:0000259" key="7">
    <source>
        <dbReference type="Pfam" id="PF08281"/>
    </source>
</evidence>
<dbReference type="NCBIfam" id="TIGR02937">
    <property type="entry name" value="sigma70-ECF"/>
    <property type="match status" value="1"/>
</dbReference>
<dbReference type="InterPro" id="IPR036388">
    <property type="entry name" value="WH-like_DNA-bd_sf"/>
</dbReference>
<dbReference type="GO" id="GO:0006352">
    <property type="term" value="P:DNA-templated transcription initiation"/>
    <property type="evidence" value="ECO:0007669"/>
    <property type="project" value="InterPro"/>
</dbReference>
<protein>
    <recommendedName>
        <fullName evidence="10">RNA polymerase subunit sigma-24</fullName>
    </recommendedName>
</protein>
<reference evidence="8 9" key="1">
    <citation type="submission" date="2018-03" db="EMBL/GenBank/DDBJ databases">
        <authorList>
            <person name="Keele B.F."/>
        </authorList>
    </citation>
    <scope>NUCLEOTIDE SEQUENCE [LARGE SCALE GENOMIC DNA]</scope>
    <source>
        <strain evidence="8">ZCTH4_d</strain>
    </source>
</reference>
<dbReference type="GO" id="GO:0003677">
    <property type="term" value="F:DNA binding"/>
    <property type="evidence" value="ECO:0007669"/>
    <property type="project" value="UniProtKB-KW"/>
</dbReference>
<evidence type="ECO:0000256" key="3">
    <source>
        <dbReference type="ARBA" id="ARBA00023082"/>
    </source>
</evidence>
<organism evidence="8 9">
    <name type="scientific">Caldibacillus debilis</name>
    <dbReference type="NCBI Taxonomy" id="301148"/>
    <lineage>
        <taxon>Bacteria</taxon>
        <taxon>Bacillati</taxon>
        <taxon>Bacillota</taxon>
        <taxon>Bacilli</taxon>
        <taxon>Bacillales</taxon>
        <taxon>Bacillaceae</taxon>
        <taxon>Caldibacillus</taxon>
    </lineage>
</organism>
<dbReference type="Proteomes" id="UP000257014">
    <property type="component" value="Unassembled WGS sequence"/>
</dbReference>
<dbReference type="CDD" id="cd06171">
    <property type="entry name" value="Sigma70_r4"/>
    <property type="match status" value="1"/>
</dbReference>
<feature type="domain" description="RNA polymerase sigma-70 region 2" evidence="6">
    <location>
        <begin position="7"/>
        <end position="73"/>
    </location>
</feature>
<dbReference type="Gene3D" id="1.10.10.10">
    <property type="entry name" value="Winged helix-like DNA-binding domain superfamily/Winged helix DNA-binding domain"/>
    <property type="match status" value="1"/>
</dbReference>
<comment type="similarity">
    <text evidence="1">Belongs to the sigma-70 factor family. ECF subfamily.</text>
</comment>
<dbReference type="RefSeq" id="WP_276642955.1">
    <property type="nucleotide sequence ID" value="NZ_QEVZ01000037.1"/>
</dbReference>
<gene>
    <name evidence="8" type="ORF">C6P37_05155</name>
</gene>
<keyword evidence="4" id="KW-0238">DNA-binding</keyword>
<evidence type="ECO:0000313" key="8">
    <source>
        <dbReference type="EMBL" id="REJ29347.1"/>
    </source>
</evidence>
<sequence>MEDFDRLAEQYRPLILSVLRNLNIYQNREDFFQVGLIHLWQAYLNYKPEKGNFSAYAYITVRRGIVRELKKWKRKEGIEHDVDENYWNSVKEEPKAAEMAFIKDAVCRLPESEREFVIRHFIWGYSLREIAEMENSAYATVKLKKKRALEKLRKALTDK</sequence>
<name>A0A3E0K5H9_9BACI</name>
<evidence type="ECO:0000256" key="1">
    <source>
        <dbReference type="ARBA" id="ARBA00010641"/>
    </source>
</evidence>
<dbReference type="SUPFAM" id="SSF88946">
    <property type="entry name" value="Sigma2 domain of RNA polymerase sigma factors"/>
    <property type="match status" value="1"/>
</dbReference>
<dbReference type="Pfam" id="PF04542">
    <property type="entry name" value="Sigma70_r2"/>
    <property type="match status" value="1"/>
</dbReference>
<dbReference type="InterPro" id="IPR039425">
    <property type="entry name" value="RNA_pol_sigma-70-like"/>
</dbReference>
<feature type="domain" description="RNA polymerase sigma factor 70 region 4 type 2" evidence="7">
    <location>
        <begin position="103"/>
        <end position="152"/>
    </location>
</feature>
<dbReference type="InterPro" id="IPR013324">
    <property type="entry name" value="RNA_pol_sigma_r3/r4-like"/>
</dbReference>
<dbReference type="InterPro" id="IPR013249">
    <property type="entry name" value="RNA_pol_sigma70_r4_t2"/>
</dbReference>